<dbReference type="PANTHER" id="PTHR43727:SF2">
    <property type="entry name" value="GROUP IV DECARBOXYLASE"/>
    <property type="match status" value="1"/>
</dbReference>
<dbReference type="EMBL" id="JABFTV010000009">
    <property type="protein sequence ID" value="MCE8025894.1"/>
    <property type="molecule type" value="Genomic_DNA"/>
</dbReference>
<evidence type="ECO:0000259" key="3">
    <source>
        <dbReference type="Pfam" id="PF02784"/>
    </source>
</evidence>
<evidence type="ECO:0000313" key="5">
    <source>
        <dbReference type="Proteomes" id="UP001320272"/>
    </source>
</evidence>
<dbReference type="SUPFAM" id="SSF50621">
    <property type="entry name" value="Alanine racemase C-terminal domain-like"/>
    <property type="match status" value="1"/>
</dbReference>
<keyword evidence="5" id="KW-1185">Reference proteome</keyword>
<dbReference type="RefSeq" id="WP_234254794.1">
    <property type="nucleotide sequence ID" value="NZ_JABFTV010000009.1"/>
</dbReference>
<dbReference type="Pfam" id="PF02784">
    <property type="entry name" value="Orn_Arg_deC_N"/>
    <property type="match status" value="1"/>
</dbReference>
<sequence length="413" mass="45824">MQYCHEFLAALSRRAGGSYYLFDTERFRSNFLGFRQALRRYVSCAEVAYAFKANYMPAIGEILRDEHGMGEVVSRFEYDVASRYLDPERIIFNGPVKRKEDLRYALTRGSHVNLDAFSEIDQLRELVGEGGAWRVGLRICFPHGEGTSRFGFHCDNGELNQALNALAKLPGVEVNGLHCHFSTRDRRAEDFALRVERLMAVAKRLACRYSIKTINIGGGFFGSLPEALRQGFSVPIPDAQAYAAAIGKAFSTGLTSEELKLIAEPGIALVGDTMSLVAEVIEVRERFGSLHAVIDTSVNAVNPTNSRLKSPCFSITKCRRKKRVSRYRLVGNTCMEHDVIDSDFTGSLASGDFIMFANRGAYSINYTPAFITAPPAIFDLQGNLLKAADNSDSILSTYRTDDSRVVTIQKACP</sequence>
<evidence type="ECO:0000313" key="4">
    <source>
        <dbReference type="EMBL" id="MCE8025894.1"/>
    </source>
</evidence>
<dbReference type="Proteomes" id="UP001320272">
    <property type="component" value="Unassembled WGS sequence"/>
</dbReference>
<dbReference type="InterPro" id="IPR022644">
    <property type="entry name" value="De-COase2_N"/>
</dbReference>
<evidence type="ECO:0000256" key="1">
    <source>
        <dbReference type="ARBA" id="ARBA00001933"/>
    </source>
</evidence>
<dbReference type="Gene3D" id="3.20.20.10">
    <property type="entry name" value="Alanine racemase"/>
    <property type="match status" value="1"/>
</dbReference>
<dbReference type="InterPro" id="IPR009006">
    <property type="entry name" value="Ala_racemase/Decarboxylase_C"/>
</dbReference>
<feature type="domain" description="Orn/DAP/Arg decarboxylase 2 N-terminal" evidence="3">
    <location>
        <begin position="37"/>
        <end position="270"/>
    </location>
</feature>
<dbReference type="InterPro" id="IPR000183">
    <property type="entry name" value="Orn/DAP/Arg_de-COase"/>
</dbReference>
<dbReference type="PANTHER" id="PTHR43727">
    <property type="entry name" value="DIAMINOPIMELATE DECARBOXYLASE"/>
    <property type="match status" value="1"/>
</dbReference>
<comment type="caution">
    <text evidence="4">The sequence shown here is derived from an EMBL/GenBank/DDBJ whole genome shotgun (WGS) entry which is preliminary data.</text>
</comment>
<gene>
    <name evidence="4" type="ORF">HOP59_17345</name>
</gene>
<dbReference type="InterPro" id="IPR029066">
    <property type="entry name" value="PLP-binding_barrel"/>
</dbReference>
<name>A0ABS9AVS0_9GAMM</name>
<reference evidence="4 5" key="1">
    <citation type="journal article" date="2021" name="Front. Microbiol.">
        <title>Aerobic Denitrification and Heterotrophic Sulfur Oxidation in the Genus Halomonas Revealed by Six Novel Species Characterizations and Genome-Based Analysis.</title>
        <authorList>
            <person name="Wang L."/>
            <person name="Shao Z."/>
        </authorList>
    </citation>
    <scope>NUCLEOTIDE SEQUENCE [LARGE SCALE GENOMIC DNA]</scope>
    <source>
        <strain evidence="4 5">MCCC 1A11058</strain>
    </source>
</reference>
<accession>A0ABS9AVS0</accession>
<dbReference type="PRINTS" id="PR01179">
    <property type="entry name" value="ODADCRBXLASE"/>
</dbReference>
<evidence type="ECO:0000256" key="2">
    <source>
        <dbReference type="ARBA" id="ARBA00022898"/>
    </source>
</evidence>
<dbReference type="Gene3D" id="2.40.37.10">
    <property type="entry name" value="Lyase, Ornithine Decarboxylase, Chain A, domain 1"/>
    <property type="match status" value="1"/>
</dbReference>
<organism evidence="4 5">
    <name type="scientific">Billgrantia aerodenitrificans</name>
    <dbReference type="NCBI Taxonomy" id="2733483"/>
    <lineage>
        <taxon>Bacteria</taxon>
        <taxon>Pseudomonadati</taxon>
        <taxon>Pseudomonadota</taxon>
        <taxon>Gammaproteobacteria</taxon>
        <taxon>Oceanospirillales</taxon>
        <taxon>Halomonadaceae</taxon>
        <taxon>Billgrantia</taxon>
    </lineage>
</organism>
<proteinExistence type="predicted"/>
<protein>
    <recommendedName>
        <fullName evidence="3">Orn/DAP/Arg decarboxylase 2 N-terminal domain-containing protein</fullName>
    </recommendedName>
</protein>
<comment type="cofactor">
    <cofactor evidence="1">
        <name>pyridoxal 5'-phosphate</name>
        <dbReference type="ChEBI" id="CHEBI:597326"/>
    </cofactor>
</comment>
<keyword evidence="2" id="KW-0663">Pyridoxal phosphate</keyword>
<dbReference type="SUPFAM" id="SSF51419">
    <property type="entry name" value="PLP-binding barrel"/>
    <property type="match status" value="1"/>
</dbReference>